<evidence type="ECO:0000313" key="1">
    <source>
        <dbReference type="EMBL" id="KAB8068088.1"/>
    </source>
</evidence>
<name>A0A5N5WHX8_9EURO</name>
<dbReference type="OrthoDB" id="428260at2759"/>
<proteinExistence type="predicted"/>
<evidence type="ECO:0000313" key="2">
    <source>
        <dbReference type="Proteomes" id="UP000326565"/>
    </source>
</evidence>
<organism evidence="1 2">
    <name type="scientific">Aspergillus leporis</name>
    <dbReference type="NCBI Taxonomy" id="41062"/>
    <lineage>
        <taxon>Eukaryota</taxon>
        <taxon>Fungi</taxon>
        <taxon>Dikarya</taxon>
        <taxon>Ascomycota</taxon>
        <taxon>Pezizomycotina</taxon>
        <taxon>Eurotiomycetes</taxon>
        <taxon>Eurotiomycetidae</taxon>
        <taxon>Eurotiales</taxon>
        <taxon>Aspergillaceae</taxon>
        <taxon>Aspergillus</taxon>
        <taxon>Aspergillus subgen. Circumdati</taxon>
    </lineage>
</organism>
<keyword evidence="2" id="KW-1185">Reference proteome</keyword>
<reference evidence="1 2" key="1">
    <citation type="submission" date="2019-04" db="EMBL/GenBank/DDBJ databases">
        <title>Friends and foes A comparative genomics study of 23 Aspergillus species from section Flavi.</title>
        <authorList>
            <consortium name="DOE Joint Genome Institute"/>
            <person name="Kjaerbolling I."/>
            <person name="Vesth T."/>
            <person name="Frisvad J.C."/>
            <person name="Nybo J.L."/>
            <person name="Theobald S."/>
            <person name="Kildgaard S."/>
            <person name="Isbrandt T."/>
            <person name="Kuo A."/>
            <person name="Sato A."/>
            <person name="Lyhne E.K."/>
            <person name="Kogle M.E."/>
            <person name="Wiebenga A."/>
            <person name="Kun R.S."/>
            <person name="Lubbers R.J."/>
            <person name="Makela M.R."/>
            <person name="Barry K."/>
            <person name="Chovatia M."/>
            <person name="Clum A."/>
            <person name="Daum C."/>
            <person name="Haridas S."/>
            <person name="He G."/>
            <person name="LaButti K."/>
            <person name="Lipzen A."/>
            <person name="Mondo S."/>
            <person name="Riley R."/>
            <person name="Salamov A."/>
            <person name="Simmons B.A."/>
            <person name="Magnuson J.K."/>
            <person name="Henrissat B."/>
            <person name="Mortensen U.H."/>
            <person name="Larsen T.O."/>
            <person name="Devries R.P."/>
            <person name="Grigoriev I.V."/>
            <person name="Machida M."/>
            <person name="Baker S.E."/>
            <person name="Andersen M.R."/>
        </authorList>
    </citation>
    <scope>NUCLEOTIDE SEQUENCE [LARGE SCALE GENOMIC DNA]</scope>
    <source>
        <strain evidence="1 2">CBS 151.66</strain>
    </source>
</reference>
<dbReference type="EMBL" id="ML732418">
    <property type="protein sequence ID" value="KAB8068088.1"/>
    <property type="molecule type" value="Genomic_DNA"/>
</dbReference>
<protein>
    <submittedName>
        <fullName evidence="1">Uncharacterized protein</fullName>
    </submittedName>
</protein>
<dbReference type="PANTHER" id="PTHR21310">
    <property type="entry name" value="AMINOGLYCOSIDE PHOSPHOTRANSFERASE-RELATED-RELATED"/>
    <property type="match status" value="1"/>
</dbReference>
<dbReference type="InterPro" id="IPR051678">
    <property type="entry name" value="AGP_Transferase"/>
</dbReference>
<gene>
    <name evidence="1" type="ORF">BDV29DRAFT_185177</name>
</gene>
<dbReference type="Proteomes" id="UP000326565">
    <property type="component" value="Unassembled WGS sequence"/>
</dbReference>
<sequence length="199" mass="22742">MSASSLKGLLTRHMKLSTPDQEHSYLFRVILPVVQFLKTESEVALLAFLHQKTTIRSLKWWHGALPRLMPFLGYEWIPLKKVNGIPLEREWRAIPMDTKICISERLAAYAVELRHLAFDKIGSLYFEGTNTRPPGTNSSTQGSQQIKLMYDFLGKGVEIGKMVLPFFFSKRRLYIPPDVVHSPLLISYHGKNTTAGRLD</sequence>
<dbReference type="PANTHER" id="PTHR21310:SF13">
    <property type="entry name" value="AMINOGLYCOSIDE PHOSPHOTRANSFERASE DOMAIN-CONTAINING PROTEIN"/>
    <property type="match status" value="1"/>
</dbReference>
<accession>A0A5N5WHX8</accession>
<dbReference type="AlphaFoldDB" id="A0A5N5WHX8"/>